<sequence length="157" mass="17965">MNPNEAPTDNEAEEEKVQADQWFNSIRQQLKVETHNKTLLYSYDFLLDKPLQNKNQRFNWISAQNSPDFPKELPARPSSASNCRSSYSTCPTLDYELIDTLPSLPDFLSRDTLISLQANPLENTRSTIQFCLRGGRESWTPESQSAKWINQRPGSAP</sequence>
<accession>A0AAU9JB18</accession>
<evidence type="ECO:0000256" key="1">
    <source>
        <dbReference type="SAM" id="MobiDB-lite"/>
    </source>
</evidence>
<dbReference type="EMBL" id="CAJZBQ010000038">
    <property type="protein sequence ID" value="CAG9325329.1"/>
    <property type="molecule type" value="Genomic_DNA"/>
</dbReference>
<feature type="region of interest" description="Disordered" evidence="1">
    <location>
        <begin position="64"/>
        <end position="84"/>
    </location>
</feature>
<proteinExistence type="predicted"/>
<organism evidence="2 3">
    <name type="scientific">Blepharisma stoltei</name>
    <dbReference type="NCBI Taxonomy" id="1481888"/>
    <lineage>
        <taxon>Eukaryota</taxon>
        <taxon>Sar</taxon>
        <taxon>Alveolata</taxon>
        <taxon>Ciliophora</taxon>
        <taxon>Postciliodesmatophora</taxon>
        <taxon>Heterotrichea</taxon>
        <taxon>Heterotrichida</taxon>
        <taxon>Blepharismidae</taxon>
        <taxon>Blepharisma</taxon>
    </lineage>
</organism>
<keyword evidence="3" id="KW-1185">Reference proteome</keyword>
<evidence type="ECO:0000313" key="3">
    <source>
        <dbReference type="Proteomes" id="UP001162131"/>
    </source>
</evidence>
<gene>
    <name evidence="2" type="ORF">BSTOLATCC_MIC38591</name>
</gene>
<evidence type="ECO:0000313" key="2">
    <source>
        <dbReference type="EMBL" id="CAG9325329.1"/>
    </source>
</evidence>
<dbReference type="AlphaFoldDB" id="A0AAU9JB18"/>
<comment type="caution">
    <text evidence="2">The sequence shown here is derived from an EMBL/GenBank/DDBJ whole genome shotgun (WGS) entry which is preliminary data.</text>
</comment>
<feature type="region of interest" description="Disordered" evidence="1">
    <location>
        <begin position="138"/>
        <end position="157"/>
    </location>
</feature>
<protein>
    <submittedName>
        <fullName evidence="2">Uncharacterized protein</fullName>
    </submittedName>
</protein>
<name>A0AAU9JB18_9CILI</name>
<dbReference type="Proteomes" id="UP001162131">
    <property type="component" value="Unassembled WGS sequence"/>
</dbReference>
<reference evidence="2" key="1">
    <citation type="submission" date="2021-09" db="EMBL/GenBank/DDBJ databases">
        <authorList>
            <consortium name="AG Swart"/>
            <person name="Singh M."/>
            <person name="Singh A."/>
            <person name="Seah K."/>
            <person name="Emmerich C."/>
        </authorList>
    </citation>
    <scope>NUCLEOTIDE SEQUENCE</scope>
    <source>
        <strain evidence="2">ATCC30299</strain>
    </source>
</reference>